<proteinExistence type="predicted"/>
<reference evidence="1" key="1">
    <citation type="submission" date="2014-06" db="EMBL/GenBank/DDBJ databases">
        <authorList>
            <person name="Ju J."/>
            <person name="Zhang J."/>
        </authorList>
    </citation>
    <scope>NUCLEOTIDE SEQUENCE</scope>
    <source>
        <strain evidence="1">SscI8</strain>
    </source>
</reference>
<evidence type="ECO:0000313" key="1">
    <source>
        <dbReference type="EMBL" id="CDR88375.1"/>
    </source>
</evidence>
<protein>
    <submittedName>
        <fullName evidence="1">Related to mitotic checkpoint protein BUB3</fullName>
    </submittedName>
</protein>
<organism evidence="1">
    <name type="scientific">Sporisorium scitamineum</name>
    <dbReference type="NCBI Taxonomy" id="49012"/>
    <lineage>
        <taxon>Eukaryota</taxon>
        <taxon>Fungi</taxon>
        <taxon>Dikarya</taxon>
        <taxon>Basidiomycota</taxon>
        <taxon>Ustilaginomycotina</taxon>
        <taxon>Ustilaginomycetes</taxon>
        <taxon>Ustilaginales</taxon>
        <taxon>Ustilaginaceae</taxon>
        <taxon>Sporisorium</taxon>
    </lineage>
</organism>
<gene>
    <name evidence="1" type="ORF">SPSC_04202</name>
</gene>
<dbReference type="AlphaFoldDB" id="A0A127Z3T6"/>
<accession>A0A127Z3T6</accession>
<sequence length="225" mass="25351">MHRLAKHALHVAIALAMVLLSSDVILCGLSFVSLPSGYESSLRLVTTQDLKDLKTITSQKFPDILLSTGAKPNYVGVTEQGRLVFLPPHFHETAYIIPSSHHPYSEHLVSDYPSNTVQSFGWHQLDHWNRGNEKLKLKKVHVDNYDIAIQLDDDRFLVSDNVPMSGFVVGLAPWKKVRDKEQTVEAEKEAEWTKDQFTQLGEAYLARGIQSHYVQPAGMRTADDT</sequence>
<name>A0A127Z3T6_9BASI</name>
<dbReference type="EMBL" id="LK056678">
    <property type="protein sequence ID" value="CDR88375.1"/>
    <property type="molecule type" value="Genomic_DNA"/>
</dbReference>